<reference evidence="3" key="1">
    <citation type="journal article" date="2021" name="PeerJ">
        <title>Extensive microbial diversity within the chicken gut microbiome revealed by metagenomics and culture.</title>
        <authorList>
            <person name="Gilroy R."/>
            <person name="Ravi A."/>
            <person name="Getino M."/>
            <person name="Pursley I."/>
            <person name="Horton D.L."/>
            <person name="Alikhan N.F."/>
            <person name="Baker D."/>
            <person name="Gharbi K."/>
            <person name="Hall N."/>
            <person name="Watson M."/>
            <person name="Adriaenssens E.M."/>
            <person name="Foster-Nyarko E."/>
            <person name="Jarju S."/>
            <person name="Secka A."/>
            <person name="Antonio M."/>
            <person name="Oren A."/>
            <person name="Chaudhuri R.R."/>
            <person name="La Ragione R."/>
            <person name="Hildebrand F."/>
            <person name="Pallen M.J."/>
        </authorList>
    </citation>
    <scope>NUCLEOTIDE SEQUENCE</scope>
    <source>
        <strain evidence="3">ChiGjej6B6-1540</strain>
    </source>
</reference>
<feature type="domain" description="DUF7973" evidence="2">
    <location>
        <begin position="202"/>
        <end position="300"/>
    </location>
</feature>
<accession>A0A9D1UPH5</accession>
<name>A0A9D1UPH5_9FIRM</name>
<feature type="transmembrane region" description="Helical" evidence="1">
    <location>
        <begin position="231"/>
        <end position="264"/>
    </location>
</feature>
<gene>
    <name evidence="3" type="ORF">H9868_06620</name>
</gene>
<keyword evidence="1" id="KW-0812">Transmembrane</keyword>
<dbReference type="Pfam" id="PF25928">
    <property type="entry name" value="DUF7973"/>
    <property type="match status" value="2"/>
</dbReference>
<feature type="transmembrane region" description="Helical" evidence="1">
    <location>
        <begin position="284"/>
        <end position="303"/>
    </location>
</feature>
<feature type="transmembrane region" description="Helical" evidence="1">
    <location>
        <begin position="127"/>
        <end position="146"/>
    </location>
</feature>
<dbReference type="Proteomes" id="UP000824192">
    <property type="component" value="Unassembled WGS sequence"/>
</dbReference>
<dbReference type="AlphaFoldDB" id="A0A9D1UPH5"/>
<organism evidence="3 4">
    <name type="scientific">Candidatus Flavonifractor merdipullorum</name>
    <dbReference type="NCBI Taxonomy" id="2838590"/>
    <lineage>
        <taxon>Bacteria</taxon>
        <taxon>Bacillati</taxon>
        <taxon>Bacillota</taxon>
        <taxon>Clostridia</taxon>
        <taxon>Eubacteriales</taxon>
        <taxon>Oscillospiraceae</taxon>
        <taxon>Flavonifractor</taxon>
    </lineage>
</organism>
<dbReference type="InterPro" id="IPR058279">
    <property type="entry name" value="DUF7973"/>
</dbReference>
<feature type="transmembrane region" description="Helical" evidence="1">
    <location>
        <begin position="98"/>
        <end position="121"/>
    </location>
</feature>
<reference evidence="3" key="2">
    <citation type="submission" date="2021-04" db="EMBL/GenBank/DDBJ databases">
        <authorList>
            <person name="Gilroy R."/>
        </authorList>
    </citation>
    <scope>NUCLEOTIDE SEQUENCE</scope>
    <source>
        <strain evidence="3">ChiGjej6B6-1540</strain>
    </source>
</reference>
<feature type="domain" description="DUF7973" evidence="2">
    <location>
        <begin position="3"/>
        <end position="145"/>
    </location>
</feature>
<feature type="transmembrane region" description="Helical" evidence="1">
    <location>
        <begin position="167"/>
        <end position="189"/>
    </location>
</feature>
<proteinExistence type="predicted"/>
<evidence type="ECO:0000259" key="2">
    <source>
        <dbReference type="Pfam" id="PF25928"/>
    </source>
</evidence>
<feature type="transmembrane region" description="Helical" evidence="1">
    <location>
        <begin position="195"/>
        <end position="219"/>
    </location>
</feature>
<evidence type="ECO:0000256" key="1">
    <source>
        <dbReference type="SAM" id="Phobius"/>
    </source>
</evidence>
<evidence type="ECO:0000313" key="4">
    <source>
        <dbReference type="Proteomes" id="UP000824192"/>
    </source>
</evidence>
<sequence length="304" mass="30238">MDILALIAAFGGGIIGAYMGALPAFILTGVFALVGTAVSIAGGDGSFIINNMAFGSFVGPHIAFAGGVAAAAYAGRKGKLSSGADIGSPLNGLGAPDVLVVGGIFGVFGYIVATLIGMTPLGPLTDLPGITVTISGIVARLLFGKTGLTGKYTGKGPRTWFSTGTTFVYNVVLGGGIGIAVSFVAAAVANAAPEAWAATISGNFAVMCFGFAAITLVFTQTGSAMPGTHHIALPSGLAAVVGISAWGPYGAFLGVVFGILGSLLGDFFGNTFNSHCDSHIDPPAFTIFLLTIVVSLIRIALLGA</sequence>
<protein>
    <recommendedName>
        <fullName evidence="2">DUF7973 domain-containing protein</fullName>
    </recommendedName>
</protein>
<dbReference type="EMBL" id="DXGA01000139">
    <property type="protein sequence ID" value="HIW94201.1"/>
    <property type="molecule type" value="Genomic_DNA"/>
</dbReference>
<keyword evidence="1" id="KW-1133">Transmembrane helix</keyword>
<keyword evidence="1" id="KW-0472">Membrane</keyword>
<comment type="caution">
    <text evidence="3">The sequence shown here is derived from an EMBL/GenBank/DDBJ whole genome shotgun (WGS) entry which is preliminary data.</text>
</comment>
<feature type="transmembrane region" description="Helical" evidence="1">
    <location>
        <begin position="48"/>
        <end position="73"/>
    </location>
</feature>
<evidence type="ECO:0000313" key="3">
    <source>
        <dbReference type="EMBL" id="HIW94201.1"/>
    </source>
</evidence>